<comment type="caution">
    <text evidence="2">The sequence shown here is derived from an EMBL/GenBank/DDBJ whole genome shotgun (WGS) entry which is preliminary data.</text>
</comment>
<name>A0A558DCF9_9PSEU</name>
<sequence length="323" mass="34776">MAGQDNDPYFGFDPRTLDVPSNPASIFSPAIGKQPSYQGPPALPRYYSDTWKNGNDTGASHGSYDFGGLDIEVINKQIMGEQPGTTEERSQQWNNVAVMLQGVADQLREQTQALAAHWESPGAKKVFLEKVGMTLAYLTAWQQAAIVNSVALYGVAGVMREAQAEMEQLYYEYSMEVGVLKSMNQDPRMIDPYLGRKFIPDRTVREEVAAYDKRARELANRIASEYAPYLTQLENGRAKMVETLNAVVHPGAYGPMPPPGNYYLGNGGGTVPTGFGGAPPGGNHGKPPGKDYGKPPGKDYGKPPGSNGTPPPAPGPAPQGVPT</sequence>
<reference evidence="2 3" key="1">
    <citation type="submission" date="2019-07" db="EMBL/GenBank/DDBJ databases">
        <authorList>
            <person name="Duangmal K."/>
            <person name="Teo W.F.A."/>
        </authorList>
    </citation>
    <scope>NUCLEOTIDE SEQUENCE [LARGE SCALE GENOMIC DNA]</scope>
    <source>
        <strain evidence="2 3">TBRC 6029</strain>
    </source>
</reference>
<evidence type="ECO:0000313" key="2">
    <source>
        <dbReference type="EMBL" id="TVT58658.1"/>
    </source>
</evidence>
<keyword evidence="3" id="KW-1185">Reference proteome</keyword>
<dbReference type="Proteomes" id="UP000320011">
    <property type="component" value="Unassembled WGS sequence"/>
</dbReference>
<proteinExistence type="predicted"/>
<evidence type="ECO:0000313" key="3">
    <source>
        <dbReference type="Proteomes" id="UP000320011"/>
    </source>
</evidence>
<accession>A0A558DCF9</accession>
<feature type="compositionally biased region" description="Pro residues" evidence="1">
    <location>
        <begin position="309"/>
        <end position="323"/>
    </location>
</feature>
<dbReference type="EMBL" id="VJWX01000037">
    <property type="protein sequence ID" value="TVT58658.1"/>
    <property type="molecule type" value="Genomic_DNA"/>
</dbReference>
<organism evidence="2 3">
    <name type="scientific">Amycolatopsis rhizosphaerae</name>
    <dbReference type="NCBI Taxonomy" id="2053003"/>
    <lineage>
        <taxon>Bacteria</taxon>
        <taxon>Bacillati</taxon>
        <taxon>Actinomycetota</taxon>
        <taxon>Actinomycetes</taxon>
        <taxon>Pseudonocardiales</taxon>
        <taxon>Pseudonocardiaceae</taxon>
        <taxon>Amycolatopsis</taxon>
    </lineage>
</organism>
<dbReference type="InterPro" id="IPR038332">
    <property type="entry name" value="PPE_sf"/>
</dbReference>
<dbReference type="AlphaFoldDB" id="A0A558DCF9"/>
<evidence type="ECO:0000256" key="1">
    <source>
        <dbReference type="SAM" id="MobiDB-lite"/>
    </source>
</evidence>
<protein>
    <recommendedName>
        <fullName evidence="4">PPE domain-containing protein</fullName>
    </recommendedName>
</protein>
<feature type="region of interest" description="Disordered" evidence="1">
    <location>
        <begin position="273"/>
        <end position="323"/>
    </location>
</feature>
<dbReference type="Gene3D" id="1.20.1260.20">
    <property type="entry name" value="PPE superfamily"/>
    <property type="match status" value="1"/>
</dbReference>
<feature type="non-terminal residue" evidence="2">
    <location>
        <position position="323"/>
    </location>
</feature>
<reference evidence="2 3" key="2">
    <citation type="submission" date="2019-08" db="EMBL/GenBank/DDBJ databases">
        <title>Amycolatopsis acidicola sp. nov., isolated from peat swamp forest soil.</title>
        <authorList>
            <person name="Srisuk N."/>
        </authorList>
    </citation>
    <scope>NUCLEOTIDE SEQUENCE [LARGE SCALE GENOMIC DNA]</scope>
    <source>
        <strain evidence="2 3">TBRC 6029</strain>
    </source>
</reference>
<feature type="compositionally biased region" description="Gly residues" evidence="1">
    <location>
        <begin position="273"/>
        <end position="284"/>
    </location>
</feature>
<gene>
    <name evidence="2" type="ORF">FNH05_06435</name>
</gene>
<evidence type="ECO:0008006" key="4">
    <source>
        <dbReference type="Google" id="ProtNLM"/>
    </source>
</evidence>
<feature type="compositionally biased region" description="Basic and acidic residues" evidence="1">
    <location>
        <begin position="288"/>
        <end position="301"/>
    </location>
</feature>